<evidence type="ECO:0008006" key="3">
    <source>
        <dbReference type="Google" id="ProtNLM"/>
    </source>
</evidence>
<keyword evidence="1" id="KW-0812">Transmembrane</keyword>
<dbReference type="EMBL" id="HBUF01239690">
    <property type="protein sequence ID" value="CAG6676421.1"/>
    <property type="molecule type" value="Transcribed_RNA"/>
</dbReference>
<sequence>MEQLKSKDLVCIQPCIVYFSLSAFSQGTEQSVLTTIKPQPPPTHPESISPLQSFLTQAALSLTLITVSYLFAVFIPLHSTKFSYPYSLFPSTLRLVSVGAKREKKNRGIFLKISTFVKRKTIFTAKILL</sequence>
<proteinExistence type="predicted"/>
<keyword evidence="1" id="KW-0472">Membrane</keyword>
<dbReference type="AlphaFoldDB" id="A0A8D8T051"/>
<reference evidence="2" key="1">
    <citation type="submission" date="2021-05" db="EMBL/GenBank/DDBJ databases">
        <authorList>
            <person name="Alioto T."/>
            <person name="Alioto T."/>
            <person name="Gomez Garrido J."/>
        </authorList>
    </citation>
    <scope>NUCLEOTIDE SEQUENCE</scope>
</reference>
<accession>A0A8D8T051</accession>
<feature type="transmembrane region" description="Helical" evidence="1">
    <location>
        <begin position="54"/>
        <end position="77"/>
    </location>
</feature>
<keyword evidence="1" id="KW-1133">Transmembrane helix</keyword>
<organism evidence="2">
    <name type="scientific">Cacopsylla melanoneura</name>
    <dbReference type="NCBI Taxonomy" id="428564"/>
    <lineage>
        <taxon>Eukaryota</taxon>
        <taxon>Metazoa</taxon>
        <taxon>Ecdysozoa</taxon>
        <taxon>Arthropoda</taxon>
        <taxon>Hexapoda</taxon>
        <taxon>Insecta</taxon>
        <taxon>Pterygota</taxon>
        <taxon>Neoptera</taxon>
        <taxon>Paraneoptera</taxon>
        <taxon>Hemiptera</taxon>
        <taxon>Sternorrhyncha</taxon>
        <taxon>Psylloidea</taxon>
        <taxon>Psyllidae</taxon>
        <taxon>Psyllinae</taxon>
        <taxon>Cacopsylla</taxon>
    </lineage>
</organism>
<protein>
    <recommendedName>
        <fullName evidence="3">Transmembrane protein</fullName>
    </recommendedName>
</protein>
<name>A0A8D8T051_9HEMI</name>
<evidence type="ECO:0000313" key="2">
    <source>
        <dbReference type="EMBL" id="CAG6676421.1"/>
    </source>
</evidence>
<evidence type="ECO:0000256" key="1">
    <source>
        <dbReference type="SAM" id="Phobius"/>
    </source>
</evidence>